<dbReference type="AlphaFoldDB" id="A0A944M7V8"/>
<evidence type="ECO:0000256" key="5">
    <source>
        <dbReference type="ARBA" id="ARBA00023284"/>
    </source>
</evidence>
<sequence length="89" mass="9843">MSEVAIYTKPHCPYCSHAKALLESREITYVELDVTQDPDLLTEMVHRSGGRTFPQIVIGERAVGGYDDLRALDRQGRLAALLEPQGADS</sequence>
<evidence type="ECO:0000313" key="8">
    <source>
        <dbReference type="EMBL" id="MBT2988874.1"/>
    </source>
</evidence>
<comment type="caution">
    <text evidence="8">The sequence shown here is derived from an EMBL/GenBank/DDBJ whole genome shotgun (WGS) entry which is preliminary data.</text>
</comment>
<keyword evidence="2 6" id="KW-0813">Transport</keyword>
<dbReference type="InterPro" id="IPR014025">
    <property type="entry name" value="Glutaredoxin_subgr"/>
</dbReference>
<keyword evidence="3 6" id="KW-0249">Electron transport</keyword>
<keyword evidence="6" id="KW-0963">Cytoplasm</keyword>
<name>A0A944M7V8_9GAMM</name>
<dbReference type="EMBL" id="JAHHGM010000006">
    <property type="protein sequence ID" value="MBT2988874.1"/>
    <property type="molecule type" value="Genomic_DNA"/>
</dbReference>
<keyword evidence="4" id="KW-1015">Disulfide bond</keyword>
<dbReference type="PANTHER" id="PTHR45694:SF18">
    <property type="entry name" value="GLUTAREDOXIN-1-RELATED"/>
    <property type="match status" value="1"/>
</dbReference>
<dbReference type="NCBIfam" id="TIGR02181">
    <property type="entry name" value="GRX_bact"/>
    <property type="match status" value="1"/>
</dbReference>
<organism evidence="8 9">
    <name type="scientific">Candidatus Thiodiazotropha taylori</name>
    <dbReference type="NCBI Taxonomy" id="2792791"/>
    <lineage>
        <taxon>Bacteria</taxon>
        <taxon>Pseudomonadati</taxon>
        <taxon>Pseudomonadota</taxon>
        <taxon>Gammaproteobacteria</taxon>
        <taxon>Chromatiales</taxon>
        <taxon>Sedimenticolaceae</taxon>
        <taxon>Candidatus Thiodiazotropha</taxon>
    </lineage>
</organism>
<accession>A0A944M7V8</accession>
<feature type="domain" description="Glutaredoxin" evidence="7">
    <location>
        <begin position="4"/>
        <end position="62"/>
    </location>
</feature>
<dbReference type="GO" id="GO:0005737">
    <property type="term" value="C:cytoplasm"/>
    <property type="evidence" value="ECO:0007669"/>
    <property type="project" value="TreeGrafter"/>
</dbReference>
<dbReference type="Gene3D" id="3.40.30.10">
    <property type="entry name" value="Glutaredoxin"/>
    <property type="match status" value="1"/>
</dbReference>
<dbReference type="PROSITE" id="PS51354">
    <property type="entry name" value="GLUTAREDOXIN_2"/>
    <property type="match status" value="1"/>
</dbReference>
<evidence type="ECO:0000313" key="9">
    <source>
        <dbReference type="Proteomes" id="UP000770889"/>
    </source>
</evidence>
<dbReference type="InterPro" id="IPR011767">
    <property type="entry name" value="GLR_AS"/>
</dbReference>
<comment type="similarity">
    <text evidence="1 6">Belongs to the glutaredoxin family.</text>
</comment>
<dbReference type="GO" id="GO:0034599">
    <property type="term" value="P:cellular response to oxidative stress"/>
    <property type="evidence" value="ECO:0007669"/>
    <property type="project" value="TreeGrafter"/>
</dbReference>
<dbReference type="Proteomes" id="UP000770889">
    <property type="component" value="Unassembled WGS sequence"/>
</dbReference>
<dbReference type="CDD" id="cd03418">
    <property type="entry name" value="GRX_GRXb_1_3_like"/>
    <property type="match status" value="1"/>
</dbReference>
<evidence type="ECO:0000256" key="4">
    <source>
        <dbReference type="ARBA" id="ARBA00023157"/>
    </source>
</evidence>
<protein>
    <recommendedName>
        <fullName evidence="6">Glutaredoxin</fullName>
    </recommendedName>
</protein>
<dbReference type="GO" id="GO:0045454">
    <property type="term" value="P:cell redox homeostasis"/>
    <property type="evidence" value="ECO:0007669"/>
    <property type="project" value="InterPro"/>
</dbReference>
<dbReference type="PRINTS" id="PR00160">
    <property type="entry name" value="GLUTAREDOXIN"/>
</dbReference>
<keyword evidence="5 6" id="KW-0676">Redox-active center</keyword>
<evidence type="ECO:0000256" key="2">
    <source>
        <dbReference type="ARBA" id="ARBA00022448"/>
    </source>
</evidence>
<evidence type="ECO:0000259" key="7">
    <source>
        <dbReference type="Pfam" id="PF00462"/>
    </source>
</evidence>
<reference evidence="8 9" key="1">
    <citation type="submission" date="2021-05" db="EMBL/GenBank/DDBJ databases">
        <title>Genetic and Functional Diversity in Clade A Lucinid endosymbionts from the Bahamas.</title>
        <authorList>
            <person name="Giani N.M."/>
            <person name="Engel A.S."/>
            <person name="Campbell B.J."/>
        </authorList>
    </citation>
    <scope>NUCLEOTIDE SEQUENCE [LARGE SCALE GENOMIC DNA]</scope>
    <source>
        <strain evidence="8">LUC16012Gg_MoonRockCtena</strain>
    </source>
</reference>
<comment type="function">
    <text evidence="6">Has a glutathione-disulfide oxidoreductase activity in the presence of NADPH and glutathione reductase. Reduces low molecular weight disulfides and proteins.</text>
</comment>
<evidence type="ECO:0000256" key="1">
    <source>
        <dbReference type="ARBA" id="ARBA00007787"/>
    </source>
</evidence>
<gene>
    <name evidence="8" type="primary">grxC</name>
    <name evidence="8" type="ORF">KME65_07900</name>
</gene>
<dbReference type="InterPro" id="IPR002109">
    <property type="entry name" value="Glutaredoxin"/>
</dbReference>
<dbReference type="SUPFAM" id="SSF52833">
    <property type="entry name" value="Thioredoxin-like"/>
    <property type="match status" value="1"/>
</dbReference>
<dbReference type="InterPro" id="IPR036249">
    <property type="entry name" value="Thioredoxin-like_sf"/>
</dbReference>
<dbReference type="Pfam" id="PF00462">
    <property type="entry name" value="Glutaredoxin"/>
    <property type="match status" value="1"/>
</dbReference>
<dbReference type="InterPro" id="IPR011900">
    <property type="entry name" value="GRX_bact"/>
</dbReference>
<dbReference type="PANTHER" id="PTHR45694">
    <property type="entry name" value="GLUTAREDOXIN 2"/>
    <property type="match status" value="1"/>
</dbReference>
<proteinExistence type="inferred from homology"/>
<evidence type="ECO:0000256" key="6">
    <source>
        <dbReference type="RuleBase" id="RU364065"/>
    </source>
</evidence>
<evidence type="ECO:0000256" key="3">
    <source>
        <dbReference type="ARBA" id="ARBA00022982"/>
    </source>
</evidence>
<dbReference type="GO" id="GO:0015038">
    <property type="term" value="F:glutathione disulfide oxidoreductase activity"/>
    <property type="evidence" value="ECO:0007669"/>
    <property type="project" value="UniProtKB-UniRule"/>
</dbReference>
<dbReference type="PROSITE" id="PS00195">
    <property type="entry name" value="GLUTAREDOXIN_1"/>
    <property type="match status" value="1"/>
</dbReference>